<organism evidence="2 3">
    <name type="scientific">SAR86 cluster bacterium</name>
    <dbReference type="NCBI Taxonomy" id="2030880"/>
    <lineage>
        <taxon>Bacteria</taxon>
        <taxon>Pseudomonadati</taxon>
        <taxon>Pseudomonadota</taxon>
        <taxon>Gammaproteobacteria</taxon>
        <taxon>SAR86 cluster</taxon>
    </lineage>
</organism>
<dbReference type="AlphaFoldDB" id="A0A520LQQ7"/>
<name>A0A520LQQ7_9GAMM</name>
<accession>A0A520LQQ7</accession>
<evidence type="ECO:0000259" key="1">
    <source>
        <dbReference type="Pfam" id="PF13577"/>
    </source>
</evidence>
<dbReference type="Gene3D" id="3.10.450.50">
    <property type="match status" value="1"/>
</dbReference>
<dbReference type="EMBL" id="SHBN01000058">
    <property type="protein sequence ID" value="RZO10511.1"/>
    <property type="molecule type" value="Genomic_DNA"/>
</dbReference>
<gene>
    <name evidence="2" type="ORF">EVB01_03020</name>
</gene>
<dbReference type="InterPro" id="IPR037401">
    <property type="entry name" value="SnoaL-like"/>
</dbReference>
<reference evidence="2 3" key="1">
    <citation type="submission" date="2019-02" db="EMBL/GenBank/DDBJ databases">
        <title>Prokaryotic population dynamics and viral predation in marine succession experiment using metagenomics: the confinement effect.</title>
        <authorList>
            <person name="Haro-Moreno J.M."/>
            <person name="Rodriguez-Valera F."/>
            <person name="Lopez-Perez M."/>
        </authorList>
    </citation>
    <scope>NUCLEOTIDE SEQUENCE [LARGE SCALE GENOMIC DNA]</scope>
    <source>
        <strain evidence="2">MED-G168</strain>
    </source>
</reference>
<sequence length="147" mass="16997">MKKDIIPSKVSSLLAPSKLSHLYASIIDQRKFSSLNTIMWDEFSMSGHYEIDGLDNFIAAMQQLENYKSTMHQITNVQGAWQDKIYKGETYCVASHMFDKDEKPYKLDMGIIYSDVIEIRDVTAKFLSRTFSLKWQKTDILDLPEEG</sequence>
<feature type="domain" description="SnoaL-like" evidence="1">
    <location>
        <begin position="18"/>
        <end position="121"/>
    </location>
</feature>
<dbReference type="Pfam" id="PF13577">
    <property type="entry name" value="SnoaL_4"/>
    <property type="match status" value="1"/>
</dbReference>
<evidence type="ECO:0000313" key="2">
    <source>
        <dbReference type="EMBL" id="RZO10511.1"/>
    </source>
</evidence>
<protein>
    <recommendedName>
        <fullName evidence="1">SnoaL-like domain-containing protein</fullName>
    </recommendedName>
</protein>
<proteinExistence type="predicted"/>
<dbReference type="Proteomes" id="UP000319023">
    <property type="component" value="Unassembled WGS sequence"/>
</dbReference>
<comment type="caution">
    <text evidence="2">The sequence shown here is derived from an EMBL/GenBank/DDBJ whole genome shotgun (WGS) entry which is preliminary data.</text>
</comment>
<dbReference type="InterPro" id="IPR032710">
    <property type="entry name" value="NTF2-like_dom_sf"/>
</dbReference>
<dbReference type="SUPFAM" id="SSF54427">
    <property type="entry name" value="NTF2-like"/>
    <property type="match status" value="1"/>
</dbReference>
<evidence type="ECO:0000313" key="3">
    <source>
        <dbReference type="Proteomes" id="UP000319023"/>
    </source>
</evidence>